<feature type="transmembrane region" description="Helical" evidence="6">
    <location>
        <begin position="280"/>
        <end position="299"/>
    </location>
</feature>
<evidence type="ECO:0000256" key="2">
    <source>
        <dbReference type="ARBA" id="ARBA00022475"/>
    </source>
</evidence>
<dbReference type="PANTHER" id="PTHR30619:SF1">
    <property type="entry name" value="RECOMBINATION PROTEIN 2"/>
    <property type="match status" value="1"/>
</dbReference>
<feature type="transmembrane region" description="Helical" evidence="6">
    <location>
        <begin position="327"/>
        <end position="344"/>
    </location>
</feature>
<dbReference type="InterPro" id="IPR004477">
    <property type="entry name" value="ComEC_N"/>
</dbReference>
<gene>
    <name evidence="9" type="ORF">HXL70_02940</name>
</gene>
<reference evidence="9" key="1">
    <citation type="submission" date="2020-04" db="EMBL/GenBank/DDBJ databases">
        <title>Deep metagenomics examines the oral microbiome during advanced dental caries in children, revealing novel taxa and co-occurrences with host molecules.</title>
        <authorList>
            <person name="Baker J.L."/>
            <person name="Morton J.T."/>
            <person name="Dinis M."/>
            <person name="Alvarez R."/>
            <person name="Tran N.C."/>
            <person name="Knight R."/>
            <person name="Edlund A."/>
        </authorList>
    </citation>
    <scope>NUCLEOTIDE SEQUENCE</scope>
    <source>
        <strain evidence="9">JCVI_32_bin.14</strain>
    </source>
</reference>
<dbReference type="GO" id="GO:0005886">
    <property type="term" value="C:plasma membrane"/>
    <property type="evidence" value="ECO:0007669"/>
    <property type="project" value="UniProtKB-SubCell"/>
</dbReference>
<sequence>MKRKYIFLWCASFLAAGIFFASFFEFSLFGGGLFLFLSLMGILSGRVFGKTGAVWVCGALFLCAAGAVRMEMAEEIWRQQSQYIVGSEGTFCGIVAEEPLVYKGEDGYARYLIDLRKIRYADGEEKSISGTVYLYDFAVENKYPVGTALEAEGKLRPLRLYKNPGKIDLEKRYESGHLLGRIYSKENNRIRPAGETGEYRVTRWAETMRERLAYFFASYMDPVRLPVLMTLLFGGHYSEIPKDIIHSFSVTGIIHILSVSGSHIALLFGFLYFLGKWLGLSMKVTVVPAVLLVLVYAAMSGFVPPVIRASLMGILAVIGVLLERGRTALNLLGAAVAGMLLWNPYFLFDISFQLSVCASAGILLFYEPLRHALARLGKIPPRICEGCALSTAAQVLVLPIILYNFHSFPLYFIPANLIVVPLLEWVIIGGLLAALSSFLLMPLAGGILQFADYFLWAALRLNGFISSLPEASFEAGSLSLAEGILYYIGVAVFCFKRKWERKGQYLLAGIIFAGAILLLAEWAARWETVLLAPDLGADTGTVLISGDAKIVYYKSSGIPSAASGRELDSILGYHGIFDIDVLLLNLEEVKKPVPFEMATRIKEIWAVGGKAETLAPFLIKDFKGTVRNLSPSRLRLKNGLTVITNGSALRVGKGSWDVYFSGNKSFSEGDSPHTIWVGGSNGFRRGVSEKELDRLRPEAAVYGGGGRFAGEDKDVFYLCNCPVAYTESEGMAELVWEKDGWRLLQERWDGNNDSKTNLIQLQNFIR</sequence>
<dbReference type="Pfam" id="PF03772">
    <property type="entry name" value="Competence"/>
    <property type="match status" value="1"/>
</dbReference>
<feature type="transmembrane region" description="Helical" evidence="6">
    <location>
        <begin position="439"/>
        <end position="459"/>
    </location>
</feature>
<feature type="domain" description="DUF4131" evidence="8">
    <location>
        <begin position="31"/>
        <end position="188"/>
    </location>
</feature>
<keyword evidence="4 6" id="KW-1133">Transmembrane helix</keyword>
<feature type="transmembrane region" description="Helical" evidence="6">
    <location>
        <begin position="471"/>
        <end position="493"/>
    </location>
</feature>
<proteinExistence type="predicted"/>
<comment type="caution">
    <text evidence="9">The sequence shown here is derived from an EMBL/GenBank/DDBJ whole genome shotgun (WGS) entry which is preliminary data.</text>
</comment>
<feature type="transmembrane region" description="Helical" evidence="6">
    <location>
        <begin position="52"/>
        <end position="70"/>
    </location>
</feature>
<dbReference type="InterPro" id="IPR052159">
    <property type="entry name" value="Competence_DNA_uptake"/>
</dbReference>
<protein>
    <submittedName>
        <fullName evidence="9">ComEC/Rec2 family competence protein</fullName>
    </submittedName>
</protein>
<evidence type="ECO:0000256" key="1">
    <source>
        <dbReference type="ARBA" id="ARBA00004651"/>
    </source>
</evidence>
<dbReference type="Proteomes" id="UP000757890">
    <property type="component" value="Unassembled WGS sequence"/>
</dbReference>
<feature type="transmembrane region" description="Helical" evidence="6">
    <location>
        <begin position="411"/>
        <end position="432"/>
    </location>
</feature>
<dbReference type="NCBIfam" id="TIGR00360">
    <property type="entry name" value="ComEC_N-term"/>
    <property type="match status" value="1"/>
</dbReference>
<feature type="transmembrane region" description="Helical" evidence="6">
    <location>
        <begin position="212"/>
        <end position="233"/>
    </location>
</feature>
<evidence type="ECO:0000313" key="10">
    <source>
        <dbReference type="Proteomes" id="UP000757890"/>
    </source>
</evidence>
<feature type="transmembrane region" description="Helical" evidence="6">
    <location>
        <begin position="505"/>
        <end position="524"/>
    </location>
</feature>
<dbReference type="EMBL" id="JABZMK010000007">
    <property type="protein sequence ID" value="MBF1128983.1"/>
    <property type="molecule type" value="Genomic_DNA"/>
</dbReference>
<feature type="transmembrane region" description="Helical" evidence="6">
    <location>
        <begin position="7"/>
        <end position="40"/>
    </location>
</feature>
<organism evidence="9 10">
    <name type="scientific">Dialister invisus</name>
    <dbReference type="NCBI Taxonomy" id="218538"/>
    <lineage>
        <taxon>Bacteria</taxon>
        <taxon>Bacillati</taxon>
        <taxon>Bacillota</taxon>
        <taxon>Negativicutes</taxon>
        <taxon>Veillonellales</taxon>
        <taxon>Veillonellaceae</taxon>
        <taxon>Dialister</taxon>
    </lineage>
</organism>
<evidence type="ECO:0000313" key="9">
    <source>
        <dbReference type="EMBL" id="MBF1128983.1"/>
    </source>
</evidence>
<keyword evidence="2" id="KW-1003">Cell membrane</keyword>
<feature type="domain" description="ComEC/Rec2-related protein" evidence="7">
    <location>
        <begin position="234"/>
        <end position="497"/>
    </location>
</feature>
<comment type="subcellular location">
    <subcellularLocation>
        <location evidence="1">Cell membrane</location>
        <topology evidence="1">Multi-pass membrane protein</topology>
    </subcellularLocation>
</comment>
<evidence type="ECO:0000259" key="7">
    <source>
        <dbReference type="Pfam" id="PF03772"/>
    </source>
</evidence>
<evidence type="ECO:0000259" key="8">
    <source>
        <dbReference type="Pfam" id="PF13567"/>
    </source>
</evidence>
<evidence type="ECO:0000256" key="3">
    <source>
        <dbReference type="ARBA" id="ARBA00022692"/>
    </source>
</evidence>
<dbReference type="InterPro" id="IPR025405">
    <property type="entry name" value="DUF4131"/>
</dbReference>
<evidence type="ECO:0000256" key="6">
    <source>
        <dbReference type="SAM" id="Phobius"/>
    </source>
</evidence>
<evidence type="ECO:0000256" key="4">
    <source>
        <dbReference type="ARBA" id="ARBA00022989"/>
    </source>
</evidence>
<dbReference type="AlphaFoldDB" id="A0A930B9E0"/>
<feature type="transmembrane region" description="Helical" evidence="6">
    <location>
        <begin position="305"/>
        <end position="322"/>
    </location>
</feature>
<evidence type="ECO:0000256" key="5">
    <source>
        <dbReference type="ARBA" id="ARBA00023136"/>
    </source>
</evidence>
<dbReference type="PANTHER" id="PTHR30619">
    <property type="entry name" value="DNA INTERNALIZATION/COMPETENCE PROTEIN COMEC/REC2"/>
    <property type="match status" value="1"/>
</dbReference>
<dbReference type="Pfam" id="PF13567">
    <property type="entry name" value="DUF4131"/>
    <property type="match status" value="1"/>
</dbReference>
<keyword evidence="3 6" id="KW-0812">Transmembrane</keyword>
<name>A0A930B9E0_9FIRM</name>
<feature type="transmembrane region" description="Helical" evidence="6">
    <location>
        <begin position="350"/>
        <end position="366"/>
    </location>
</feature>
<feature type="transmembrane region" description="Helical" evidence="6">
    <location>
        <begin position="253"/>
        <end position="273"/>
    </location>
</feature>
<accession>A0A930B9E0</accession>
<keyword evidence="5 6" id="KW-0472">Membrane</keyword>
<feature type="transmembrane region" description="Helical" evidence="6">
    <location>
        <begin position="387"/>
        <end position="405"/>
    </location>
</feature>